<evidence type="ECO:0000259" key="10">
    <source>
        <dbReference type="Pfam" id="PF08019"/>
    </source>
</evidence>
<dbReference type="EMBL" id="CP103416">
    <property type="protein sequence ID" value="UVW33841.1"/>
    <property type="molecule type" value="Genomic_DNA"/>
</dbReference>
<feature type="transmembrane region" description="Helical" evidence="8">
    <location>
        <begin position="50"/>
        <end position="74"/>
    </location>
</feature>
<feature type="domain" description="Sulfatase N-terminal" evidence="9">
    <location>
        <begin position="270"/>
        <end position="553"/>
    </location>
</feature>
<evidence type="ECO:0000256" key="2">
    <source>
        <dbReference type="ARBA" id="ARBA00022475"/>
    </source>
</evidence>
<feature type="transmembrane region" description="Helical" evidence="8">
    <location>
        <begin position="80"/>
        <end position="104"/>
    </location>
</feature>
<protein>
    <submittedName>
        <fullName evidence="11">Phosphoethanolamine--lipid A transferase</fullName>
    </submittedName>
</protein>
<evidence type="ECO:0000256" key="7">
    <source>
        <dbReference type="ARBA" id="ARBA00023136"/>
    </source>
</evidence>
<proteinExistence type="predicted"/>
<keyword evidence="2" id="KW-1003">Cell membrane</keyword>
<evidence type="ECO:0000259" key="9">
    <source>
        <dbReference type="Pfam" id="PF00884"/>
    </source>
</evidence>
<keyword evidence="3" id="KW-0997">Cell inner membrane</keyword>
<dbReference type="GO" id="GO:0016740">
    <property type="term" value="F:transferase activity"/>
    <property type="evidence" value="ECO:0007669"/>
    <property type="project" value="UniProtKB-KW"/>
</dbReference>
<keyword evidence="4 11" id="KW-0808">Transferase</keyword>
<evidence type="ECO:0000256" key="1">
    <source>
        <dbReference type="ARBA" id="ARBA00004429"/>
    </source>
</evidence>
<feature type="transmembrane region" description="Helical" evidence="8">
    <location>
        <begin position="20"/>
        <end position="38"/>
    </location>
</feature>
<evidence type="ECO:0000313" key="12">
    <source>
        <dbReference type="Proteomes" id="UP001059934"/>
    </source>
</evidence>
<dbReference type="Gene3D" id="3.40.720.10">
    <property type="entry name" value="Alkaline Phosphatase, subunit A"/>
    <property type="match status" value="1"/>
</dbReference>
<organism evidence="11 12">
    <name type="scientific">SAR92 clade bacterium H455</name>
    <dbReference type="NCBI Taxonomy" id="2974818"/>
    <lineage>
        <taxon>Bacteria</taxon>
        <taxon>Pseudomonadati</taxon>
        <taxon>Pseudomonadota</taxon>
        <taxon>Gammaproteobacteria</taxon>
        <taxon>Cellvibrionales</taxon>
        <taxon>Porticoccaceae</taxon>
        <taxon>SAR92 clade</taxon>
    </lineage>
</organism>
<dbReference type="InterPro" id="IPR058130">
    <property type="entry name" value="PEA_transf_C"/>
</dbReference>
<evidence type="ECO:0000256" key="6">
    <source>
        <dbReference type="ARBA" id="ARBA00022989"/>
    </source>
</evidence>
<dbReference type="InterPro" id="IPR040423">
    <property type="entry name" value="PEA_transferase"/>
</dbReference>
<keyword evidence="12" id="KW-1185">Reference proteome</keyword>
<dbReference type="SUPFAM" id="SSF53649">
    <property type="entry name" value="Alkaline phosphatase-like"/>
    <property type="match status" value="1"/>
</dbReference>
<keyword evidence="6 8" id="KW-1133">Transmembrane helix</keyword>
<dbReference type="InterPro" id="IPR017850">
    <property type="entry name" value="Alkaline_phosphatase_core_sf"/>
</dbReference>
<accession>A0ABY5TMM9</accession>
<reference evidence="11" key="1">
    <citation type="submission" date="2022-08" db="EMBL/GenBank/DDBJ databases">
        <title>Catabolic pathway analysis in culturable SAR92 clade bacteria reveals their overlooked roles in DMSP degradation in coastal seas.</title>
        <authorList>
            <person name="He X."/>
            <person name="Zhang X."/>
            <person name="Zhang Y."/>
        </authorList>
    </citation>
    <scope>NUCLEOTIDE SEQUENCE</scope>
    <source>
        <strain evidence="11">H455</strain>
    </source>
</reference>
<dbReference type="NCBIfam" id="NF028537">
    <property type="entry name" value="P_eth_NH2_trans"/>
    <property type="match status" value="1"/>
</dbReference>
<evidence type="ECO:0000256" key="4">
    <source>
        <dbReference type="ARBA" id="ARBA00022679"/>
    </source>
</evidence>
<keyword evidence="5 8" id="KW-0812">Transmembrane</keyword>
<gene>
    <name evidence="11" type="ORF">NYF23_07275</name>
</gene>
<dbReference type="InterPro" id="IPR000917">
    <property type="entry name" value="Sulfatase_N"/>
</dbReference>
<sequence>MRLSVELQNGNVSTTPKWPIIMRWNLFSVASIAVTPLYKGKKISSTLINMLVAVLLTALYNDSLWVSLLQIVGVKSLSSVYFYLIFFILSSSVCFNLLSIPALFPGHKYSLILTVIGAAMGSYFIDHYGVYIDSEMIVNVLQTDSSETLELFNAGFVLHFMIYAALPALLIFKLDIFQDHSLKGTIRTICIPAISLMIALVLCLPSCQTMASVMRTHKEIRYLVTPSNIIYGAAKALSDSEEMAPNITPLDATVRLGDTWQTHQAKPLLFVLIVGETARAANFALDGYARNTNPNLAGKDIIYYSDVTACGTSTAISLPCMFSDNKRSEFSRKAAAKKENLLDLIAQAGIHVSWLDNNSGCKGVCMRTPQLSLKYDNETCTSEHCFDLAMLQALAAPASNDQFIVMHQQGSHGPSYYKQTPENLAGFSPICKTSQLQDCSHEEIVNAYDNTILYTDLFIGQTIERLEQLSESYTTALIYISDHGESLGEKGIYLHAAPYFMAPKEQVEVPMLAWLSDGFSERFAVDRRCLKKAAERPISHDNLFSSVLGLLDISSAVYDLKLDIFRDCTSR</sequence>
<evidence type="ECO:0000256" key="5">
    <source>
        <dbReference type="ARBA" id="ARBA00022692"/>
    </source>
</evidence>
<feature type="domain" description="Phosphoethanolamine transferase N-terminal" evidence="10">
    <location>
        <begin position="94"/>
        <end position="238"/>
    </location>
</feature>
<dbReference type="PANTHER" id="PTHR30443">
    <property type="entry name" value="INNER MEMBRANE PROTEIN"/>
    <property type="match status" value="1"/>
</dbReference>
<dbReference type="CDD" id="cd16017">
    <property type="entry name" value="LptA"/>
    <property type="match status" value="1"/>
</dbReference>
<dbReference type="Pfam" id="PF00884">
    <property type="entry name" value="Sulfatase"/>
    <property type="match status" value="1"/>
</dbReference>
<dbReference type="PANTHER" id="PTHR30443:SF0">
    <property type="entry name" value="PHOSPHOETHANOLAMINE TRANSFERASE EPTA"/>
    <property type="match status" value="1"/>
</dbReference>
<feature type="transmembrane region" description="Helical" evidence="8">
    <location>
        <begin position="184"/>
        <end position="202"/>
    </location>
</feature>
<name>A0ABY5TMM9_9GAMM</name>
<dbReference type="Proteomes" id="UP001059934">
    <property type="component" value="Chromosome"/>
</dbReference>
<dbReference type="InterPro" id="IPR012549">
    <property type="entry name" value="EptA-like_N"/>
</dbReference>
<keyword evidence="7 8" id="KW-0472">Membrane</keyword>
<feature type="transmembrane region" description="Helical" evidence="8">
    <location>
        <begin position="111"/>
        <end position="131"/>
    </location>
</feature>
<evidence type="ECO:0000313" key="11">
    <source>
        <dbReference type="EMBL" id="UVW33841.1"/>
    </source>
</evidence>
<evidence type="ECO:0000256" key="8">
    <source>
        <dbReference type="SAM" id="Phobius"/>
    </source>
</evidence>
<feature type="transmembrane region" description="Helical" evidence="8">
    <location>
        <begin position="151"/>
        <end position="172"/>
    </location>
</feature>
<comment type="subcellular location">
    <subcellularLocation>
        <location evidence="1">Cell inner membrane</location>
        <topology evidence="1">Multi-pass membrane protein</topology>
    </subcellularLocation>
</comment>
<evidence type="ECO:0000256" key="3">
    <source>
        <dbReference type="ARBA" id="ARBA00022519"/>
    </source>
</evidence>
<dbReference type="Pfam" id="PF08019">
    <property type="entry name" value="EptA_B_N"/>
    <property type="match status" value="1"/>
</dbReference>